<feature type="region of interest" description="Disordered" evidence="1">
    <location>
        <begin position="29"/>
        <end position="49"/>
    </location>
</feature>
<reference evidence="2" key="2">
    <citation type="submission" date="2020-11" db="EMBL/GenBank/DDBJ databases">
        <authorList>
            <person name="McCartney M.A."/>
            <person name="Auch B."/>
            <person name="Kono T."/>
            <person name="Mallez S."/>
            <person name="Becker A."/>
            <person name="Gohl D.M."/>
            <person name="Silverstein K.A.T."/>
            <person name="Koren S."/>
            <person name="Bechman K.B."/>
            <person name="Herman A."/>
            <person name="Abrahante J.E."/>
            <person name="Garbe J."/>
        </authorList>
    </citation>
    <scope>NUCLEOTIDE SEQUENCE</scope>
    <source>
        <strain evidence="2">Duluth1</strain>
        <tissue evidence="2">Whole animal</tissue>
    </source>
</reference>
<sequence>MYAHTYLSQQNADPNALSNSAGSFCRSKNLHRTGKMAQQHPENPSFGARAGNPDFEGILEYCDQDFAAFRHTRVFVSRSSNIPQASPKGVRGEDLGCKIEILFV</sequence>
<evidence type="ECO:0000313" key="3">
    <source>
        <dbReference type="Proteomes" id="UP000828390"/>
    </source>
</evidence>
<proteinExistence type="predicted"/>
<dbReference type="EMBL" id="JAIWYP010000006">
    <property type="protein sequence ID" value="KAH3811494.1"/>
    <property type="molecule type" value="Genomic_DNA"/>
</dbReference>
<name>A0A9D4G6L3_DREPO</name>
<comment type="caution">
    <text evidence="2">The sequence shown here is derived from an EMBL/GenBank/DDBJ whole genome shotgun (WGS) entry which is preliminary data.</text>
</comment>
<feature type="region of interest" description="Disordered" evidence="1">
    <location>
        <begin position="1"/>
        <end position="20"/>
    </location>
</feature>
<dbReference type="Proteomes" id="UP000828390">
    <property type="component" value="Unassembled WGS sequence"/>
</dbReference>
<protein>
    <submittedName>
        <fullName evidence="2">Uncharacterized protein</fullName>
    </submittedName>
</protein>
<keyword evidence="3" id="KW-1185">Reference proteome</keyword>
<reference evidence="2" key="1">
    <citation type="journal article" date="2019" name="bioRxiv">
        <title>The Genome of the Zebra Mussel, Dreissena polymorpha: A Resource for Invasive Species Research.</title>
        <authorList>
            <person name="McCartney M.A."/>
            <person name="Auch B."/>
            <person name="Kono T."/>
            <person name="Mallez S."/>
            <person name="Zhang Y."/>
            <person name="Obille A."/>
            <person name="Becker A."/>
            <person name="Abrahante J.E."/>
            <person name="Garbe J."/>
            <person name="Badalamenti J.P."/>
            <person name="Herman A."/>
            <person name="Mangelson H."/>
            <person name="Liachko I."/>
            <person name="Sullivan S."/>
            <person name="Sone E.D."/>
            <person name="Koren S."/>
            <person name="Silverstein K.A.T."/>
            <person name="Beckman K.B."/>
            <person name="Gohl D.M."/>
        </authorList>
    </citation>
    <scope>NUCLEOTIDE SEQUENCE</scope>
    <source>
        <strain evidence="2">Duluth1</strain>
        <tissue evidence="2">Whole animal</tissue>
    </source>
</reference>
<dbReference type="AlphaFoldDB" id="A0A9D4G6L3"/>
<evidence type="ECO:0000256" key="1">
    <source>
        <dbReference type="SAM" id="MobiDB-lite"/>
    </source>
</evidence>
<evidence type="ECO:0000313" key="2">
    <source>
        <dbReference type="EMBL" id="KAH3811494.1"/>
    </source>
</evidence>
<accession>A0A9D4G6L3</accession>
<gene>
    <name evidence="2" type="ORF">DPMN_139904</name>
</gene>
<organism evidence="2 3">
    <name type="scientific">Dreissena polymorpha</name>
    <name type="common">Zebra mussel</name>
    <name type="synonym">Mytilus polymorpha</name>
    <dbReference type="NCBI Taxonomy" id="45954"/>
    <lineage>
        <taxon>Eukaryota</taxon>
        <taxon>Metazoa</taxon>
        <taxon>Spiralia</taxon>
        <taxon>Lophotrochozoa</taxon>
        <taxon>Mollusca</taxon>
        <taxon>Bivalvia</taxon>
        <taxon>Autobranchia</taxon>
        <taxon>Heteroconchia</taxon>
        <taxon>Euheterodonta</taxon>
        <taxon>Imparidentia</taxon>
        <taxon>Neoheterodontei</taxon>
        <taxon>Myida</taxon>
        <taxon>Dreissenoidea</taxon>
        <taxon>Dreissenidae</taxon>
        <taxon>Dreissena</taxon>
    </lineage>
</organism>